<evidence type="ECO:0000313" key="1">
    <source>
        <dbReference type="EMBL" id="KAK7604282.1"/>
    </source>
</evidence>
<dbReference type="EMBL" id="JBBCAQ010000004">
    <property type="protein sequence ID" value="KAK7604282.1"/>
    <property type="molecule type" value="Genomic_DNA"/>
</dbReference>
<reference evidence="1 2" key="1">
    <citation type="submission" date="2024-03" db="EMBL/GenBank/DDBJ databases">
        <title>Adaptation during the transition from Ophiocordyceps entomopathogen to insect associate is accompanied by gene loss and intensified selection.</title>
        <authorList>
            <person name="Ward C.M."/>
            <person name="Onetto C.A."/>
            <person name="Borneman A.R."/>
        </authorList>
    </citation>
    <scope>NUCLEOTIDE SEQUENCE [LARGE SCALE GENOMIC DNA]</scope>
    <source>
        <strain evidence="1">AWRI1</strain>
        <tissue evidence="1">Single Adult Female</tissue>
    </source>
</reference>
<name>A0AAN9TSY6_9HEMI</name>
<keyword evidence="2" id="KW-1185">Reference proteome</keyword>
<sequence>MKTRCLAEWTDASMVSKCQKSILPLEDDLSVITPLTNLVTGITYGNVYCAVCNNAFTADNMNDFFTWTLATRCGELPFDPAPAASPPPQPPPPSLTQLTANVRAPLLVQVPRFIPLDHNFEMTLKQLYPSLRNSALPSNGYYLLVLLLYYIHPATASVRMVRSLQPPITILSDKQRVLGNLSDLATGRNKRIADSQRFRPLGQLPAGLANNLDVDFGKHIDEWDKIALNASYEPNTKLWLSRYEEKTFVCEYEAKLPSEGDEVPLRVCIPNVIAECSRFENAVHVHECRLRTAVVLDKRGFAYRNKECALCNGVREEELFVCPYDDENAGTSNSSSADDDSL</sequence>
<protein>
    <submittedName>
        <fullName evidence="1">Uncharacterized protein</fullName>
    </submittedName>
</protein>
<comment type="caution">
    <text evidence="1">The sequence shown here is derived from an EMBL/GenBank/DDBJ whole genome shotgun (WGS) entry which is preliminary data.</text>
</comment>
<organism evidence="1 2">
    <name type="scientific">Parthenolecanium corni</name>
    <dbReference type="NCBI Taxonomy" id="536013"/>
    <lineage>
        <taxon>Eukaryota</taxon>
        <taxon>Metazoa</taxon>
        <taxon>Ecdysozoa</taxon>
        <taxon>Arthropoda</taxon>
        <taxon>Hexapoda</taxon>
        <taxon>Insecta</taxon>
        <taxon>Pterygota</taxon>
        <taxon>Neoptera</taxon>
        <taxon>Paraneoptera</taxon>
        <taxon>Hemiptera</taxon>
        <taxon>Sternorrhyncha</taxon>
        <taxon>Coccoidea</taxon>
        <taxon>Coccidae</taxon>
        <taxon>Parthenolecanium</taxon>
    </lineage>
</organism>
<proteinExistence type="predicted"/>
<dbReference type="AlphaFoldDB" id="A0AAN9TSY6"/>
<dbReference type="PANTHER" id="PTHR45902">
    <property type="entry name" value="LATROPHILIN RECEPTOR-LIKE PROTEIN A"/>
    <property type="match status" value="1"/>
</dbReference>
<accession>A0AAN9TSY6</accession>
<evidence type="ECO:0000313" key="2">
    <source>
        <dbReference type="Proteomes" id="UP001367676"/>
    </source>
</evidence>
<dbReference type="InterPro" id="IPR053231">
    <property type="entry name" value="GPCR_LN-TM7"/>
</dbReference>
<gene>
    <name evidence="1" type="ORF">V9T40_004555</name>
</gene>
<dbReference type="Proteomes" id="UP001367676">
    <property type="component" value="Unassembled WGS sequence"/>
</dbReference>
<dbReference type="PANTHER" id="PTHR45902:SF1">
    <property type="entry name" value="LATROPHILIN RECEPTOR-LIKE PROTEIN A"/>
    <property type="match status" value="1"/>
</dbReference>